<dbReference type="FunCoup" id="F0ZNN4">
    <property type="interactions" value="937"/>
</dbReference>
<dbReference type="RefSeq" id="XP_003289026.1">
    <property type="nucleotide sequence ID" value="XM_003288978.1"/>
</dbReference>
<gene>
    <name evidence="2" type="ORF">DICPUDRAFT_153345</name>
</gene>
<evidence type="ECO:0000313" key="2">
    <source>
        <dbReference type="EMBL" id="EGC34441.1"/>
    </source>
</evidence>
<dbReference type="EMBL" id="GL871097">
    <property type="protein sequence ID" value="EGC34441.1"/>
    <property type="molecule type" value="Genomic_DNA"/>
</dbReference>
<evidence type="ECO:0000256" key="1">
    <source>
        <dbReference type="SAM" id="MobiDB-lite"/>
    </source>
</evidence>
<organism evidence="2 3">
    <name type="scientific">Dictyostelium purpureum</name>
    <name type="common">Slime mold</name>
    <dbReference type="NCBI Taxonomy" id="5786"/>
    <lineage>
        <taxon>Eukaryota</taxon>
        <taxon>Amoebozoa</taxon>
        <taxon>Evosea</taxon>
        <taxon>Eumycetozoa</taxon>
        <taxon>Dictyostelia</taxon>
        <taxon>Dictyosteliales</taxon>
        <taxon>Dictyosteliaceae</taxon>
        <taxon>Dictyostelium</taxon>
    </lineage>
</organism>
<dbReference type="AlphaFoldDB" id="F0ZNN4"/>
<feature type="region of interest" description="Disordered" evidence="1">
    <location>
        <begin position="1"/>
        <end position="20"/>
    </location>
</feature>
<accession>F0ZNN4</accession>
<dbReference type="KEGG" id="dpp:DICPUDRAFT_153345"/>
<reference evidence="3" key="1">
    <citation type="journal article" date="2011" name="Genome Biol.">
        <title>Comparative genomics of the social amoebae Dictyostelium discoideum and Dictyostelium purpureum.</title>
        <authorList>
            <consortium name="US DOE Joint Genome Institute (JGI-PGF)"/>
            <person name="Sucgang R."/>
            <person name="Kuo A."/>
            <person name="Tian X."/>
            <person name="Salerno W."/>
            <person name="Parikh A."/>
            <person name="Feasley C.L."/>
            <person name="Dalin E."/>
            <person name="Tu H."/>
            <person name="Huang E."/>
            <person name="Barry K."/>
            <person name="Lindquist E."/>
            <person name="Shapiro H."/>
            <person name="Bruce D."/>
            <person name="Schmutz J."/>
            <person name="Salamov A."/>
            <person name="Fey P."/>
            <person name="Gaudet P."/>
            <person name="Anjard C."/>
            <person name="Babu M.M."/>
            <person name="Basu S."/>
            <person name="Bushmanova Y."/>
            <person name="van der Wel H."/>
            <person name="Katoh-Kurasawa M."/>
            <person name="Dinh C."/>
            <person name="Coutinho P.M."/>
            <person name="Saito T."/>
            <person name="Elias M."/>
            <person name="Schaap P."/>
            <person name="Kay R.R."/>
            <person name="Henrissat B."/>
            <person name="Eichinger L."/>
            <person name="Rivero F."/>
            <person name="Putnam N.H."/>
            <person name="West C.M."/>
            <person name="Loomis W.F."/>
            <person name="Chisholm R.L."/>
            <person name="Shaulsky G."/>
            <person name="Strassmann J.E."/>
            <person name="Queller D.C."/>
            <person name="Kuspa A."/>
            <person name="Grigoriev I.V."/>
        </authorList>
    </citation>
    <scope>NUCLEOTIDE SEQUENCE [LARGE SCALE GENOMIC DNA]</scope>
    <source>
        <strain evidence="3">QSDP1</strain>
    </source>
</reference>
<dbReference type="VEuPathDB" id="AmoebaDB:DICPUDRAFT_153345"/>
<feature type="compositionally biased region" description="Polar residues" evidence="1">
    <location>
        <begin position="1"/>
        <end position="13"/>
    </location>
</feature>
<dbReference type="InParanoid" id="F0ZNN4"/>
<dbReference type="GeneID" id="10499869"/>
<evidence type="ECO:0000313" key="3">
    <source>
        <dbReference type="Proteomes" id="UP000001064"/>
    </source>
</evidence>
<dbReference type="Proteomes" id="UP000001064">
    <property type="component" value="Unassembled WGS sequence"/>
</dbReference>
<proteinExistence type="predicted"/>
<name>F0ZNN4_DICPU</name>
<protein>
    <submittedName>
        <fullName evidence="2">Uncharacterized protein</fullName>
    </submittedName>
</protein>
<sequence>MTPNHTIKNNGNNKVDDEENEQLNNSIESLKEKIFYEPNEAINYFNLAILLNNRKNKSITLVDDVEMDQKQLYIKSYNLDNSFVGSLNNLSTLLNNPEEVVYLNEENPSMNRFDLAKLVYELDSNYSNICHNLAVFSKTKSTITLSNGTTINNKQLYSKAISTMSPSECWKSYYGLYFELEDDEDQVMVLEETNNISYSKKEILIKILSLIKDHSLLDYYNNYYNSAMSVQLSTVYYSLSNYLQDESSSIQLPNIQDFDINNTVDPSLPAAAIVGISAANTTINMNKKDLLVESLKYNPSNYNVMLELSQIMNNQELIPLFIDGASKSMCKVDILFLLINIDLDSEINQSIVLKANQLYQNIKW</sequence>
<keyword evidence="3" id="KW-1185">Reference proteome</keyword>